<feature type="compositionally biased region" description="Basic and acidic residues" evidence="1">
    <location>
        <begin position="87"/>
        <end position="101"/>
    </location>
</feature>
<dbReference type="EMBL" id="LCJQ01000006">
    <property type="protein sequence ID" value="KKT81678.1"/>
    <property type="molecule type" value="Genomic_DNA"/>
</dbReference>
<gene>
    <name evidence="3" type="ORF">UW78_C0006G0043</name>
</gene>
<reference evidence="3 4" key="1">
    <citation type="journal article" date="2015" name="Nature">
        <title>rRNA introns, odd ribosomes, and small enigmatic genomes across a large radiation of phyla.</title>
        <authorList>
            <person name="Brown C.T."/>
            <person name="Hug L.A."/>
            <person name="Thomas B.C."/>
            <person name="Sharon I."/>
            <person name="Castelle C.J."/>
            <person name="Singh A."/>
            <person name="Wilkins M.J."/>
            <person name="Williams K.H."/>
            <person name="Banfield J.F."/>
        </authorList>
    </citation>
    <scope>NUCLEOTIDE SEQUENCE [LARGE SCALE GENOMIC DNA]</scope>
</reference>
<feature type="domain" description="CxxC-x17-CxxC" evidence="2">
    <location>
        <begin position="49"/>
        <end position="80"/>
    </location>
</feature>
<dbReference type="Proteomes" id="UP000034595">
    <property type="component" value="Unassembled WGS sequence"/>
</dbReference>
<evidence type="ECO:0000313" key="3">
    <source>
        <dbReference type="EMBL" id="KKT81678.1"/>
    </source>
</evidence>
<protein>
    <recommendedName>
        <fullName evidence="2">CxxC-x17-CxxC domain-containing protein</fullName>
    </recommendedName>
</protein>
<comment type="caution">
    <text evidence="3">The sequence shown here is derived from an EMBL/GenBank/DDBJ whole genome shotgun (WGS) entry which is preliminary data.</text>
</comment>
<sequence>MTKYNKQDSGKSFGEKRGKPSFGGSRSGASSFSKKNWGGSRSSDGPATLHKATCSECNKVCEVPFRPVNGKPVYCKNCFNPAGGSSREVRGGDRFQKKEFSPRSSYIPRSENSTDQSAVMKQLETINTKIEKLTRAVESLTKSKSNE</sequence>
<evidence type="ECO:0000259" key="2">
    <source>
        <dbReference type="Pfam" id="PF23477"/>
    </source>
</evidence>
<evidence type="ECO:0000256" key="1">
    <source>
        <dbReference type="SAM" id="MobiDB-lite"/>
    </source>
</evidence>
<feature type="region of interest" description="Disordered" evidence="1">
    <location>
        <begin position="1"/>
        <end position="49"/>
    </location>
</feature>
<evidence type="ECO:0000313" key="4">
    <source>
        <dbReference type="Proteomes" id="UP000034595"/>
    </source>
</evidence>
<feature type="compositionally biased region" description="Low complexity" evidence="1">
    <location>
        <begin position="22"/>
        <end position="33"/>
    </location>
</feature>
<dbReference type="Pfam" id="PF23477">
    <property type="entry name" value="zf_Tbcl_2"/>
    <property type="match status" value="1"/>
</dbReference>
<feature type="compositionally biased region" description="Basic and acidic residues" evidence="1">
    <location>
        <begin position="1"/>
        <end position="18"/>
    </location>
</feature>
<dbReference type="NCBIfam" id="TIGR04272">
    <property type="entry name" value="cxxc_cxxc_Mbark"/>
    <property type="match status" value="1"/>
</dbReference>
<accession>A0A0G1KDL9</accession>
<name>A0A0G1KDL9_9BACT</name>
<feature type="region of interest" description="Disordered" evidence="1">
    <location>
        <begin position="83"/>
        <end position="118"/>
    </location>
</feature>
<proteinExistence type="predicted"/>
<organism evidence="3 4">
    <name type="scientific">Candidatus Azambacteria bacterium GW2011_GWA1_44_9</name>
    <dbReference type="NCBI Taxonomy" id="1618610"/>
    <lineage>
        <taxon>Bacteria</taxon>
        <taxon>Candidatus Azamiibacteriota</taxon>
    </lineage>
</organism>
<dbReference type="InterPro" id="IPR026363">
    <property type="entry name" value="CxxC-x17-CxxC_dom"/>
</dbReference>
<dbReference type="AlphaFoldDB" id="A0A0G1KDL9"/>